<dbReference type="Proteomes" id="UP000250235">
    <property type="component" value="Unassembled WGS sequence"/>
</dbReference>
<proteinExistence type="predicted"/>
<evidence type="ECO:0000256" key="1">
    <source>
        <dbReference type="SAM" id="MobiDB-lite"/>
    </source>
</evidence>
<dbReference type="EMBL" id="KQ995373">
    <property type="protein sequence ID" value="KZV46806.1"/>
    <property type="molecule type" value="Genomic_DNA"/>
</dbReference>
<evidence type="ECO:0000313" key="3">
    <source>
        <dbReference type="Proteomes" id="UP000250235"/>
    </source>
</evidence>
<sequence>MRPSWPPLGVYDMKIKASTLKKSDIPLIKDRGMSDSFEVIIPEAEDRAHCPPNDFHTFFINQLDMGLSFLLTLGIPLSFFEIPLSTYTLMQLLQVERLEPGKFNISHKTELGFIGGNPSSHKGWMSRPETETHDIGNIKQL</sequence>
<organism evidence="2 3">
    <name type="scientific">Dorcoceras hygrometricum</name>
    <dbReference type="NCBI Taxonomy" id="472368"/>
    <lineage>
        <taxon>Eukaryota</taxon>
        <taxon>Viridiplantae</taxon>
        <taxon>Streptophyta</taxon>
        <taxon>Embryophyta</taxon>
        <taxon>Tracheophyta</taxon>
        <taxon>Spermatophyta</taxon>
        <taxon>Magnoliopsida</taxon>
        <taxon>eudicotyledons</taxon>
        <taxon>Gunneridae</taxon>
        <taxon>Pentapetalae</taxon>
        <taxon>asterids</taxon>
        <taxon>lamiids</taxon>
        <taxon>Lamiales</taxon>
        <taxon>Gesneriaceae</taxon>
        <taxon>Didymocarpoideae</taxon>
        <taxon>Trichosporeae</taxon>
        <taxon>Loxocarpinae</taxon>
        <taxon>Dorcoceras</taxon>
    </lineage>
</organism>
<evidence type="ECO:0000313" key="2">
    <source>
        <dbReference type="EMBL" id="KZV46806.1"/>
    </source>
</evidence>
<dbReference type="OrthoDB" id="671678at2759"/>
<feature type="compositionally biased region" description="Basic and acidic residues" evidence="1">
    <location>
        <begin position="128"/>
        <end position="141"/>
    </location>
</feature>
<gene>
    <name evidence="2" type="ORF">F511_36300</name>
</gene>
<dbReference type="AlphaFoldDB" id="A0A2Z7CPT7"/>
<feature type="region of interest" description="Disordered" evidence="1">
    <location>
        <begin position="120"/>
        <end position="141"/>
    </location>
</feature>
<reference evidence="2 3" key="1">
    <citation type="journal article" date="2015" name="Proc. Natl. Acad. Sci. U.S.A.">
        <title>The resurrection genome of Boea hygrometrica: A blueprint for survival of dehydration.</title>
        <authorList>
            <person name="Xiao L."/>
            <person name="Yang G."/>
            <person name="Zhang L."/>
            <person name="Yang X."/>
            <person name="Zhao S."/>
            <person name="Ji Z."/>
            <person name="Zhou Q."/>
            <person name="Hu M."/>
            <person name="Wang Y."/>
            <person name="Chen M."/>
            <person name="Xu Y."/>
            <person name="Jin H."/>
            <person name="Xiao X."/>
            <person name="Hu G."/>
            <person name="Bao F."/>
            <person name="Hu Y."/>
            <person name="Wan P."/>
            <person name="Li L."/>
            <person name="Deng X."/>
            <person name="Kuang T."/>
            <person name="Xiang C."/>
            <person name="Zhu J.K."/>
            <person name="Oliver M.J."/>
            <person name="He Y."/>
        </authorList>
    </citation>
    <scope>NUCLEOTIDE SEQUENCE [LARGE SCALE GENOMIC DNA]</scope>
    <source>
        <strain evidence="3">cv. XS01</strain>
    </source>
</reference>
<keyword evidence="3" id="KW-1185">Reference proteome</keyword>
<accession>A0A2Z7CPT7</accession>
<protein>
    <submittedName>
        <fullName evidence="2">Uncharacterized protein</fullName>
    </submittedName>
</protein>
<name>A0A2Z7CPT7_9LAMI</name>